<evidence type="ECO:0000313" key="2">
    <source>
        <dbReference type="Proteomes" id="UP000214566"/>
    </source>
</evidence>
<dbReference type="AlphaFoldDB" id="A0A238D919"/>
<dbReference type="Proteomes" id="UP000214566">
    <property type="component" value="Unassembled WGS sequence"/>
</dbReference>
<dbReference type="EMBL" id="FLMQ01000057">
    <property type="protein sequence ID" value="SBP89721.1"/>
    <property type="molecule type" value="Genomic_DNA"/>
</dbReference>
<name>A0A238D919_THIDL</name>
<keyword evidence="2" id="KW-1185">Reference proteome</keyword>
<accession>A0A238D919</accession>
<organism evidence="1 2">
    <name type="scientific">Thiomonas delicata</name>
    <name type="common">Thiomonas cuprina</name>
    <dbReference type="NCBI Taxonomy" id="364030"/>
    <lineage>
        <taxon>Bacteria</taxon>
        <taxon>Pseudomonadati</taxon>
        <taxon>Pseudomonadota</taxon>
        <taxon>Betaproteobacteria</taxon>
        <taxon>Burkholderiales</taxon>
        <taxon>Thiomonas</taxon>
    </lineage>
</organism>
<proteinExistence type="predicted"/>
<gene>
    <name evidence="1" type="ORF">THIARS_80245</name>
</gene>
<evidence type="ECO:0000313" key="1">
    <source>
        <dbReference type="EMBL" id="SBP89721.1"/>
    </source>
</evidence>
<sequence>MREAPRLQLLCLARLKTRAWIETDPPQNQCVFIVVSPGLKPGRGLKLFPLTLLAKPTPSRPA</sequence>
<protein>
    <submittedName>
        <fullName evidence="1">Uncharacterized protein</fullName>
    </submittedName>
</protein>
<reference evidence="1 2" key="1">
    <citation type="submission" date="2016-06" db="EMBL/GenBank/DDBJ databases">
        <authorList>
            <person name="Kjaerup R.B."/>
            <person name="Dalgaard T.S."/>
            <person name="Juul-Madsen H.R."/>
        </authorList>
    </citation>
    <scope>NUCLEOTIDE SEQUENCE [LARGE SCALE GENOMIC DNA]</scope>
    <source>
        <strain evidence="1 2">DSM 16361</strain>
    </source>
</reference>